<dbReference type="EMBL" id="JAJEWP010000003">
    <property type="protein sequence ID" value="MCC2616894.1"/>
    <property type="molecule type" value="Genomic_DNA"/>
</dbReference>
<dbReference type="InterPro" id="IPR003488">
    <property type="entry name" value="DprA"/>
</dbReference>
<evidence type="ECO:0000259" key="3">
    <source>
        <dbReference type="Pfam" id="PF17782"/>
    </source>
</evidence>
<dbReference type="PANTHER" id="PTHR43022:SF1">
    <property type="entry name" value="PROTEIN SMF"/>
    <property type="match status" value="1"/>
</dbReference>
<reference evidence="4 5" key="1">
    <citation type="submission" date="2021-10" db="EMBL/GenBank/DDBJ databases">
        <title>Draft genome of Aestuariibacter halophilus JC2043.</title>
        <authorList>
            <person name="Emsley S.A."/>
            <person name="Pfannmuller K.M."/>
            <person name="Ushijima B."/>
            <person name="Saw J.H."/>
            <person name="Videau P."/>
        </authorList>
    </citation>
    <scope>NUCLEOTIDE SEQUENCE [LARGE SCALE GENOMIC DNA]</scope>
    <source>
        <strain evidence="4 5">JC2043</strain>
    </source>
</reference>
<feature type="domain" description="DprA winged helix" evidence="3">
    <location>
        <begin position="320"/>
        <end position="364"/>
    </location>
</feature>
<dbReference type="InterPro" id="IPR057666">
    <property type="entry name" value="DrpA_SLOG"/>
</dbReference>
<dbReference type="NCBIfam" id="TIGR00732">
    <property type="entry name" value="dprA"/>
    <property type="match status" value="1"/>
</dbReference>
<accession>A0ABS8G8V7</accession>
<dbReference type="Gene3D" id="3.40.50.450">
    <property type="match status" value="1"/>
</dbReference>
<comment type="caution">
    <text evidence="4">The sequence shown here is derived from an EMBL/GenBank/DDBJ whole genome shotgun (WGS) entry which is preliminary data.</text>
</comment>
<dbReference type="Pfam" id="PF17782">
    <property type="entry name" value="WHD_DprA"/>
    <property type="match status" value="1"/>
</dbReference>
<proteinExistence type="inferred from homology"/>
<dbReference type="Pfam" id="PF02481">
    <property type="entry name" value="DNA_processg_A"/>
    <property type="match status" value="1"/>
</dbReference>
<organism evidence="4 5">
    <name type="scientific">Fluctibacter halophilus</name>
    <dbReference type="NCBI Taxonomy" id="226011"/>
    <lineage>
        <taxon>Bacteria</taxon>
        <taxon>Pseudomonadati</taxon>
        <taxon>Pseudomonadota</taxon>
        <taxon>Gammaproteobacteria</taxon>
        <taxon>Alteromonadales</taxon>
        <taxon>Alteromonadaceae</taxon>
        <taxon>Fluctibacter</taxon>
    </lineage>
</organism>
<dbReference type="InterPro" id="IPR041614">
    <property type="entry name" value="DprA_WH"/>
</dbReference>
<dbReference type="SUPFAM" id="SSF102405">
    <property type="entry name" value="MCP/YpsA-like"/>
    <property type="match status" value="1"/>
</dbReference>
<protein>
    <submittedName>
        <fullName evidence="4">DNA-processing protein DprA</fullName>
    </submittedName>
</protein>
<name>A0ABS8G8V7_9ALTE</name>
<evidence type="ECO:0000259" key="2">
    <source>
        <dbReference type="Pfam" id="PF02481"/>
    </source>
</evidence>
<dbReference type="RefSeq" id="WP_229160709.1">
    <property type="nucleotide sequence ID" value="NZ_JAJEWP010000003.1"/>
</dbReference>
<gene>
    <name evidence="4" type="primary">dprA</name>
    <name evidence="4" type="ORF">LJ739_11645</name>
</gene>
<sequence>MDSASHATFLKWYTLATLPGRGATRLQQPIDSVAALQGLWQASDKQLSQLGWSGEQVEYLRHCAPPAADAAWHWLNADPLHHYIARADPHYPPLLALLSDAPTLIFCRGDPMLLLRPQIAVVGSRQPTRYGQEVTGHLCAALVRQHWVITSGLASGIDGCAHRGALQGQGKTIAVLGNGIDHTYPKAHAPLAQHIVEQGGVVVSEHGPGAKTYPANFLKRNRLISGLSLGTVVVEAAARSGSLSTARLACEQNREVFAVPGAIYNPLTAGCHRLIQQGAKLVTGVDDITEEYHHLNQNVWQQEVKNLQKKPCQSLACMDLLDSVGYEVTAPDVVAKRSNLPISEVTVQLLEYELRGLVAAVPGGYVRLGGN</sequence>
<evidence type="ECO:0000256" key="1">
    <source>
        <dbReference type="ARBA" id="ARBA00006525"/>
    </source>
</evidence>
<comment type="similarity">
    <text evidence="1">Belongs to the DprA/Smf family.</text>
</comment>
<dbReference type="Proteomes" id="UP001520878">
    <property type="component" value="Unassembled WGS sequence"/>
</dbReference>
<dbReference type="InterPro" id="IPR036388">
    <property type="entry name" value="WH-like_DNA-bd_sf"/>
</dbReference>
<feature type="domain" description="Smf/DprA SLOG" evidence="2">
    <location>
        <begin position="83"/>
        <end position="292"/>
    </location>
</feature>
<keyword evidence="5" id="KW-1185">Reference proteome</keyword>
<dbReference type="PANTHER" id="PTHR43022">
    <property type="entry name" value="PROTEIN SMF"/>
    <property type="match status" value="1"/>
</dbReference>
<dbReference type="Gene3D" id="1.10.10.10">
    <property type="entry name" value="Winged helix-like DNA-binding domain superfamily/Winged helix DNA-binding domain"/>
    <property type="match status" value="1"/>
</dbReference>
<evidence type="ECO:0000313" key="4">
    <source>
        <dbReference type="EMBL" id="MCC2616894.1"/>
    </source>
</evidence>
<evidence type="ECO:0000313" key="5">
    <source>
        <dbReference type="Proteomes" id="UP001520878"/>
    </source>
</evidence>